<protein>
    <submittedName>
        <fullName evidence="1">Uncharacterized protein</fullName>
    </submittedName>
</protein>
<reference evidence="1" key="1">
    <citation type="submission" date="2019-08" db="EMBL/GenBank/DDBJ databases">
        <authorList>
            <person name="Kucharzyk K."/>
            <person name="Murdoch R.W."/>
            <person name="Higgins S."/>
            <person name="Loffler F."/>
        </authorList>
    </citation>
    <scope>NUCLEOTIDE SEQUENCE</scope>
</reference>
<name>A0A645CI92_9ZZZZ</name>
<proteinExistence type="predicted"/>
<evidence type="ECO:0000313" key="1">
    <source>
        <dbReference type="EMBL" id="MPM76653.1"/>
    </source>
</evidence>
<organism evidence="1">
    <name type="scientific">bioreactor metagenome</name>
    <dbReference type="NCBI Taxonomy" id="1076179"/>
    <lineage>
        <taxon>unclassified sequences</taxon>
        <taxon>metagenomes</taxon>
        <taxon>ecological metagenomes</taxon>
    </lineage>
</organism>
<dbReference type="EMBL" id="VSSQ01027413">
    <property type="protein sequence ID" value="MPM76653.1"/>
    <property type="molecule type" value="Genomic_DNA"/>
</dbReference>
<dbReference type="AlphaFoldDB" id="A0A645CI92"/>
<comment type="caution">
    <text evidence="1">The sequence shown here is derived from an EMBL/GenBank/DDBJ whole genome shotgun (WGS) entry which is preliminary data.</text>
</comment>
<accession>A0A645CI92</accession>
<sequence length="72" mass="7329">MGNVGHGLFIDRLGEARDRVVAGVDLHQQGGLRADGFGVILVVRAVGGADFVQADLGAAHYVGDAEGAADLD</sequence>
<gene>
    <name evidence="1" type="ORF">SDC9_123652</name>
</gene>